<evidence type="ECO:0000313" key="1">
    <source>
        <dbReference type="EMBL" id="GBL88299.1"/>
    </source>
</evidence>
<proteinExistence type="predicted"/>
<dbReference type="AlphaFoldDB" id="A0A4Y2BA52"/>
<dbReference type="OrthoDB" id="6414225at2759"/>
<gene>
    <name evidence="1" type="ORF">AVEN_102978_1</name>
</gene>
<reference evidence="1 2" key="1">
    <citation type="journal article" date="2019" name="Sci. Rep.">
        <title>Orb-weaving spider Araneus ventricosus genome elucidates the spidroin gene catalogue.</title>
        <authorList>
            <person name="Kono N."/>
            <person name="Nakamura H."/>
            <person name="Ohtoshi R."/>
            <person name="Moran D.A.P."/>
            <person name="Shinohara A."/>
            <person name="Yoshida Y."/>
            <person name="Fujiwara M."/>
            <person name="Mori M."/>
            <person name="Tomita M."/>
            <person name="Arakawa K."/>
        </authorList>
    </citation>
    <scope>NUCLEOTIDE SEQUENCE [LARGE SCALE GENOMIC DNA]</scope>
</reference>
<accession>A0A4Y2BA52</accession>
<dbReference type="EMBL" id="BGPR01000059">
    <property type="protein sequence ID" value="GBL88299.1"/>
    <property type="molecule type" value="Genomic_DNA"/>
</dbReference>
<dbReference type="Proteomes" id="UP000499080">
    <property type="component" value="Unassembled WGS sequence"/>
</dbReference>
<comment type="caution">
    <text evidence="1">The sequence shown here is derived from an EMBL/GenBank/DDBJ whole genome shotgun (WGS) entry which is preliminary data.</text>
</comment>
<organism evidence="1 2">
    <name type="scientific">Araneus ventricosus</name>
    <name type="common">Orbweaver spider</name>
    <name type="synonym">Epeira ventricosa</name>
    <dbReference type="NCBI Taxonomy" id="182803"/>
    <lineage>
        <taxon>Eukaryota</taxon>
        <taxon>Metazoa</taxon>
        <taxon>Ecdysozoa</taxon>
        <taxon>Arthropoda</taxon>
        <taxon>Chelicerata</taxon>
        <taxon>Arachnida</taxon>
        <taxon>Araneae</taxon>
        <taxon>Araneomorphae</taxon>
        <taxon>Entelegynae</taxon>
        <taxon>Araneoidea</taxon>
        <taxon>Araneidae</taxon>
        <taxon>Araneus</taxon>
    </lineage>
</organism>
<evidence type="ECO:0008006" key="3">
    <source>
        <dbReference type="Google" id="ProtNLM"/>
    </source>
</evidence>
<evidence type="ECO:0000313" key="2">
    <source>
        <dbReference type="Proteomes" id="UP000499080"/>
    </source>
</evidence>
<protein>
    <recommendedName>
        <fullName evidence="3">Peptidase A2 domain-containing protein</fullName>
    </recommendedName>
</protein>
<name>A0A4Y2BA52_ARAVE</name>
<sequence>MPILRDTGATIDVLCQKYVNRNRMIGEHVWVQHIFDDHMACLPVAQIDVEFDLGRVITKAAVVENELDQGRYILENQTTDLLKKIN</sequence>
<keyword evidence="2" id="KW-1185">Reference proteome</keyword>